<accession>A0A239PKS7</accession>
<dbReference type="PIRSF" id="PIRSF000857">
    <property type="entry name" value="PAPS_reductase"/>
    <property type="match status" value="1"/>
</dbReference>
<proteinExistence type="inferred from homology"/>
<evidence type="ECO:0000256" key="3">
    <source>
        <dbReference type="ARBA" id="ARBA00024327"/>
    </source>
</evidence>
<dbReference type="InterPro" id="IPR014729">
    <property type="entry name" value="Rossmann-like_a/b/a_fold"/>
</dbReference>
<keyword evidence="7" id="KW-1185">Reference proteome</keyword>
<feature type="binding site" evidence="4">
    <location>
        <position position="213"/>
    </location>
    <ligand>
        <name>[4Fe-4S] cluster</name>
        <dbReference type="ChEBI" id="CHEBI:49883"/>
    </ligand>
</feature>
<sequence>MRSSAAIATRADAGGEESLDARARRLSAAAGGADAAEILRRAVLEEFPGRITLVSSFGAESAVLLHLIAQVAPATPVIFIDTGKHFAQTLSYRKKLARELGLADVRDIRPRPEAVAAADPAGDLWRRDPDACCTLRKVVPLEEALDGFDAWITGRKQFHGGLRAALPVFEAADPFIKVNPLARWDKADLDAYAARHGLPPHPLVEQGYPSIGCWPCTHPAAPGEDARAGRWRGAAKTECGIHLIGARRAPAAT</sequence>
<gene>
    <name evidence="4" type="primary">cysH</name>
    <name evidence="6" type="ORF">SAMN06297382_0920</name>
</gene>
<dbReference type="EC" id="1.8.4.10" evidence="4"/>
<dbReference type="NCBIfam" id="NF002537">
    <property type="entry name" value="PRK02090.1"/>
    <property type="match status" value="1"/>
</dbReference>
<keyword evidence="2 4" id="KW-0560">Oxidoreductase</keyword>
<dbReference type="SUPFAM" id="SSF52402">
    <property type="entry name" value="Adenine nucleotide alpha hydrolases-like"/>
    <property type="match status" value="1"/>
</dbReference>
<dbReference type="OrthoDB" id="9794018at2"/>
<evidence type="ECO:0000313" key="6">
    <source>
        <dbReference type="EMBL" id="SNT68418.1"/>
    </source>
</evidence>
<comment type="pathway">
    <text evidence="3 4">Sulfur metabolism; hydrogen sulfide biosynthesis; sulfite from sulfate.</text>
</comment>
<evidence type="ECO:0000256" key="1">
    <source>
        <dbReference type="ARBA" id="ARBA00009732"/>
    </source>
</evidence>
<comment type="similarity">
    <text evidence="1 4">Belongs to the PAPS reductase family. CysH subfamily.</text>
</comment>
<feature type="binding site" evidence="4">
    <location>
        <position position="216"/>
    </location>
    <ligand>
        <name>[4Fe-4S] cluster</name>
        <dbReference type="ChEBI" id="CHEBI:49883"/>
    </ligand>
</feature>
<feature type="active site" description="Nucleophile; cysteine thiosulfonate intermediate" evidence="4">
    <location>
        <position position="239"/>
    </location>
</feature>
<feature type="domain" description="Phosphoadenosine phosphosulphate reductase" evidence="5">
    <location>
        <begin position="51"/>
        <end position="219"/>
    </location>
</feature>
<dbReference type="GO" id="GO:0004604">
    <property type="term" value="F:phosphoadenylyl-sulfate reductase (thioredoxin) activity"/>
    <property type="evidence" value="ECO:0007669"/>
    <property type="project" value="UniProtKB-UniRule"/>
</dbReference>
<evidence type="ECO:0000313" key="7">
    <source>
        <dbReference type="Proteomes" id="UP000198346"/>
    </source>
</evidence>
<comment type="cofactor">
    <cofactor evidence="4">
        <name>[4Fe-4S] cluster</name>
        <dbReference type="ChEBI" id="CHEBI:49883"/>
    </cofactor>
    <text evidence="4">Binds 1 [4Fe-4S] cluster per subunit.</text>
</comment>
<dbReference type="Pfam" id="PF01507">
    <property type="entry name" value="PAPS_reduct"/>
    <property type="match status" value="1"/>
</dbReference>
<dbReference type="NCBIfam" id="TIGR00434">
    <property type="entry name" value="cysH"/>
    <property type="match status" value="1"/>
</dbReference>
<dbReference type="PANTHER" id="PTHR46509">
    <property type="entry name" value="PHOSPHOADENOSINE PHOSPHOSULFATE REDUCTASE"/>
    <property type="match status" value="1"/>
</dbReference>
<keyword evidence="4" id="KW-0408">Iron</keyword>
<evidence type="ECO:0000256" key="2">
    <source>
        <dbReference type="ARBA" id="ARBA00023002"/>
    </source>
</evidence>
<dbReference type="InterPro" id="IPR002500">
    <property type="entry name" value="PAPS_reduct_dom"/>
</dbReference>
<dbReference type="PANTHER" id="PTHR46509:SF1">
    <property type="entry name" value="PHOSPHOADENOSINE PHOSPHOSULFATE REDUCTASE"/>
    <property type="match status" value="1"/>
</dbReference>
<feature type="binding site" evidence="4">
    <location>
        <position position="132"/>
    </location>
    <ligand>
        <name>[4Fe-4S] cluster</name>
        <dbReference type="ChEBI" id="CHEBI:49883"/>
    </ligand>
</feature>
<dbReference type="GO" id="GO:0019379">
    <property type="term" value="P:sulfate assimilation, phosphoadenylyl sulfate reduction by phosphoadenylyl-sulfate reductase (thioredoxin)"/>
    <property type="evidence" value="ECO:0007669"/>
    <property type="project" value="UniProtKB-UniRule"/>
</dbReference>
<comment type="function">
    <text evidence="4">Catalyzes the formation of sulfite from adenosine 5'-phosphosulfate (APS) using thioredoxin as an electron donor.</text>
</comment>
<dbReference type="GO" id="GO:0070814">
    <property type="term" value="P:hydrogen sulfide biosynthetic process"/>
    <property type="evidence" value="ECO:0007669"/>
    <property type="project" value="UniProtKB-UniRule"/>
</dbReference>
<comment type="catalytic activity">
    <reaction evidence="4">
        <text>[thioredoxin]-disulfide + sulfite + AMP + 2 H(+) = adenosine 5'-phosphosulfate + [thioredoxin]-dithiol</text>
        <dbReference type="Rhea" id="RHEA:21976"/>
        <dbReference type="Rhea" id="RHEA-COMP:10698"/>
        <dbReference type="Rhea" id="RHEA-COMP:10700"/>
        <dbReference type="ChEBI" id="CHEBI:15378"/>
        <dbReference type="ChEBI" id="CHEBI:17359"/>
        <dbReference type="ChEBI" id="CHEBI:29950"/>
        <dbReference type="ChEBI" id="CHEBI:50058"/>
        <dbReference type="ChEBI" id="CHEBI:58243"/>
        <dbReference type="ChEBI" id="CHEBI:456215"/>
        <dbReference type="EC" id="1.8.4.10"/>
    </reaction>
</comment>
<dbReference type="GO" id="GO:0046872">
    <property type="term" value="F:metal ion binding"/>
    <property type="evidence" value="ECO:0007669"/>
    <property type="project" value="UniProtKB-KW"/>
</dbReference>
<feature type="binding site" evidence="4">
    <location>
        <position position="133"/>
    </location>
    <ligand>
        <name>[4Fe-4S] cluster</name>
        <dbReference type="ChEBI" id="CHEBI:49883"/>
    </ligand>
</feature>
<keyword evidence="4" id="KW-0479">Metal-binding</keyword>
<dbReference type="EMBL" id="FZQA01000001">
    <property type="protein sequence ID" value="SNT68418.1"/>
    <property type="molecule type" value="Genomic_DNA"/>
</dbReference>
<name>A0A239PKS7_9PROT</name>
<dbReference type="AlphaFoldDB" id="A0A239PKS7"/>
<comment type="subcellular location">
    <subcellularLocation>
        <location evidence="4">Cytoplasm</location>
    </subcellularLocation>
</comment>
<dbReference type="Gene3D" id="3.40.50.620">
    <property type="entry name" value="HUPs"/>
    <property type="match status" value="1"/>
</dbReference>
<evidence type="ECO:0000259" key="5">
    <source>
        <dbReference type="Pfam" id="PF01507"/>
    </source>
</evidence>
<dbReference type="GO" id="GO:0043866">
    <property type="term" value="F:adenylyl-sulfate reductase (thioredoxin) activity"/>
    <property type="evidence" value="ECO:0007669"/>
    <property type="project" value="UniProtKB-EC"/>
</dbReference>
<dbReference type="Proteomes" id="UP000198346">
    <property type="component" value="Unassembled WGS sequence"/>
</dbReference>
<organism evidence="6 7">
    <name type="scientific">Amphiplicatus metriothermophilus</name>
    <dbReference type="NCBI Taxonomy" id="1519374"/>
    <lineage>
        <taxon>Bacteria</taxon>
        <taxon>Pseudomonadati</taxon>
        <taxon>Pseudomonadota</taxon>
        <taxon>Alphaproteobacteria</taxon>
        <taxon>Parvularculales</taxon>
        <taxon>Parvularculaceae</taxon>
        <taxon>Amphiplicatus</taxon>
    </lineage>
</organism>
<keyword evidence="4" id="KW-0411">Iron-sulfur</keyword>
<reference evidence="6 7" key="1">
    <citation type="submission" date="2017-07" db="EMBL/GenBank/DDBJ databases">
        <authorList>
            <person name="Sun Z.S."/>
            <person name="Albrecht U."/>
            <person name="Echele G."/>
            <person name="Lee C.C."/>
        </authorList>
    </citation>
    <scope>NUCLEOTIDE SEQUENCE [LARGE SCALE GENOMIC DNA]</scope>
    <source>
        <strain evidence="6 7">CGMCC 1.12710</strain>
    </source>
</reference>
<protein>
    <recommendedName>
        <fullName evidence="4">Adenosine 5'-phosphosulfate reductase</fullName>
        <shortName evidence="4">APS reductase</shortName>
        <ecNumber evidence="4">1.8.4.10</ecNumber>
    </recommendedName>
    <alternativeName>
        <fullName evidence="4">5'-adenylylsulfate reductase</fullName>
    </alternativeName>
    <alternativeName>
        <fullName evidence="4">Thioredoxin-dependent 5'-adenylylsulfate reductase</fullName>
    </alternativeName>
</protein>
<evidence type="ECO:0000256" key="4">
    <source>
        <dbReference type="HAMAP-Rule" id="MF_00063"/>
    </source>
</evidence>
<dbReference type="HAMAP" id="MF_00063">
    <property type="entry name" value="CysH"/>
    <property type="match status" value="1"/>
</dbReference>
<dbReference type="InterPro" id="IPR004511">
    <property type="entry name" value="PAPS/APS_Rdtase"/>
</dbReference>
<dbReference type="GO" id="GO:0005737">
    <property type="term" value="C:cytoplasm"/>
    <property type="evidence" value="ECO:0007669"/>
    <property type="project" value="UniProtKB-SubCell"/>
</dbReference>
<keyword evidence="4" id="KW-0963">Cytoplasm</keyword>
<dbReference type="GO" id="GO:0051539">
    <property type="term" value="F:4 iron, 4 sulfur cluster binding"/>
    <property type="evidence" value="ECO:0007669"/>
    <property type="project" value="UniProtKB-UniRule"/>
</dbReference>
<dbReference type="RefSeq" id="WP_089411364.1">
    <property type="nucleotide sequence ID" value="NZ_FZQA01000001.1"/>
</dbReference>